<sequence>MKKVGVSRRKVQVGFKGFVSDRDERVLGWEYSPETLNFAVDGGVLTGKLGIDAARGFVKNMPEAYWNIPDLPDSSGIRRIFHFRRDLAADADRLVVQTIGGDFYEIDLFTASSAWSAIEGLHADEDAVAVNYKYDGKNILIVSAPDLAITVYDGATVTPVTNGLKFAALEVHGERVFGVYNGKRGSVWFSDNLDPTDWTVSADAGGYIAFGDDCGDAIGLVSFLGYLYIFRERGIYRLTAYGDQGEFMLKKLFTSTGCIYKDTIALCGDRIMFLDDEGVKSFDGYDVTDPGVQLPGDIVYRKYSVGAYSGGAYHLTFHINYSGKYDMEPLYYCSTLVRYRLAEKDVAVLAGWDIRHIAAVASMGCSGLFVASGSSTHKCKLGRLSESGKFYGTPSHKIYRSPASDLGYDGIKVVRELTFTLTGGEVTVSLDADGKRVYSRSFEPTGLPVTAFVGRSGRQLALTVTSDAALPSMTPPAVRVDLVR</sequence>
<dbReference type="Proteomes" id="UP000886857">
    <property type="component" value="Unassembled WGS sequence"/>
</dbReference>
<accession>A0A9D1SW84</accession>
<evidence type="ECO:0000313" key="1">
    <source>
        <dbReference type="EMBL" id="HIU99064.1"/>
    </source>
</evidence>
<dbReference type="SUPFAM" id="SSF50998">
    <property type="entry name" value="Quinoprotein alcohol dehydrogenase-like"/>
    <property type="match status" value="1"/>
</dbReference>
<organism evidence="1 2">
    <name type="scientific">Candidatus Limadaptatus stercoripullorum</name>
    <dbReference type="NCBI Taxonomy" id="2840846"/>
    <lineage>
        <taxon>Bacteria</taxon>
        <taxon>Bacillati</taxon>
        <taxon>Bacillota</taxon>
        <taxon>Clostridia</taxon>
        <taxon>Eubacteriales</taxon>
        <taxon>Candidatus Limadaptatus</taxon>
    </lineage>
</organism>
<name>A0A9D1SW84_9FIRM</name>
<reference evidence="1" key="2">
    <citation type="journal article" date="2021" name="PeerJ">
        <title>Extensive microbial diversity within the chicken gut microbiome revealed by metagenomics and culture.</title>
        <authorList>
            <person name="Gilroy R."/>
            <person name="Ravi A."/>
            <person name="Getino M."/>
            <person name="Pursley I."/>
            <person name="Horton D.L."/>
            <person name="Alikhan N.F."/>
            <person name="Baker D."/>
            <person name="Gharbi K."/>
            <person name="Hall N."/>
            <person name="Watson M."/>
            <person name="Adriaenssens E.M."/>
            <person name="Foster-Nyarko E."/>
            <person name="Jarju S."/>
            <person name="Secka A."/>
            <person name="Antonio M."/>
            <person name="Oren A."/>
            <person name="Chaudhuri R.R."/>
            <person name="La Ragione R."/>
            <person name="Hildebrand F."/>
            <person name="Pallen M.J."/>
        </authorList>
    </citation>
    <scope>NUCLEOTIDE SEQUENCE</scope>
    <source>
        <strain evidence="1">10406</strain>
    </source>
</reference>
<protein>
    <submittedName>
        <fullName evidence="1">Uncharacterized protein</fullName>
    </submittedName>
</protein>
<proteinExistence type="predicted"/>
<reference evidence="1" key="1">
    <citation type="submission" date="2020-10" db="EMBL/GenBank/DDBJ databases">
        <authorList>
            <person name="Gilroy R."/>
        </authorList>
    </citation>
    <scope>NUCLEOTIDE SEQUENCE</scope>
    <source>
        <strain evidence="1">10406</strain>
    </source>
</reference>
<evidence type="ECO:0000313" key="2">
    <source>
        <dbReference type="Proteomes" id="UP000886857"/>
    </source>
</evidence>
<dbReference type="InterPro" id="IPR011047">
    <property type="entry name" value="Quinoprotein_ADH-like_sf"/>
</dbReference>
<dbReference type="EMBL" id="DVOE01000067">
    <property type="protein sequence ID" value="HIU99064.1"/>
    <property type="molecule type" value="Genomic_DNA"/>
</dbReference>
<gene>
    <name evidence="1" type="ORF">IAC73_04420</name>
</gene>
<comment type="caution">
    <text evidence="1">The sequence shown here is derived from an EMBL/GenBank/DDBJ whole genome shotgun (WGS) entry which is preliminary data.</text>
</comment>
<dbReference type="AlphaFoldDB" id="A0A9D1SW84"/>